<reference evidence="1" key="1">
    <citation type="submission" date="2021-02" db="EMBL/GenBank/DDBJ databases">
        <authorList>
            <person name="Nowell W R."/>
        </authorList>
    </citation>
    <scope>NUCLEOTIDE SEQUENCE</scope>
</reference>
<evidence type="ECO:0000313" key="1">
    <source>
        <dbReference type="EMBL" id="CAF5223780.1"/>
    </source>
</evidence>
<dbReference type="PANTHER" id="PTHR36696">
    <property type="entry name" value="AGAP012002-PA"/>
    <property type="match status" value="1"/>
</dbReference>
<name>A0A8S3K214_9BILA</name>
<dbReference type="AlphaFoldDB" id="A0A8S3K214"/>
<dbReference type="Proteomes" id="UP000676336">
    <property type="component" value="Unassembled WGS sequence"/>
</dbReference>
<organism evidence="1 2">
    <name type="scientific">Rotaria magnacalcarata</name>
    <dbReference type="NCBI Taxonomy" id="392030"/>
    <lineage>
        <taxon>Eukaryota</taxon>
        <taxon>Metazoa</taxon>
        <taxon>Spiralia</taxon>
        <taxon>Gnathifera</taxon>
        <taxon>Rotifera</taxon>
        <taxon>Eurotatoria</taxon>
        <taxon>Bdelloidea</taxon>
        <taxon>Philodinida</taxon>
        <taxon>Philodinidae</taxon>
        <taxon>Rotaria</taxon>
    </lineage>
</organism>
<gene>
    <name evidence="1" type="ORF">SMN809_LOCUS83491</name>
</gene>
<evidence type="ECO:0000313" key="2">
    <source>
        <dbReference type="Proteomes" id="UP000676336"/>
    </source>
</evidence>
<dbReference type="PANTHER" id="PTHR36696:SF1">
    <property type="entry name" value="EF-HAND DOMAIN-CONTAINING PROTEIN"/>
    <property type="match status" value="1"/>
</dbReference>
<proteinExistence type="predicted"/>
<feature type="non-terminal residue" evidence="1">
    <location>
        <position position="1"/>
    </location>
</feature>
<protein>
    <submittedName>
        <fullName evidence="1">Uncharacterized protein</fullName>
    </submittedName>
</protein>
<accession>A0A8S3K214</accession>
<comment type="caution">
    <text evidence="1">The sequence shown here is derived from an EMBL/GenBank/DDBJ whole genome shotgun (WGS) entry which is preliminary data.</text>
</comment>
<dbReference type="EMBL" id="CAJOBI010355727">
    <property type="protein sequence ID" value="CAF5223780.1"/>
    <property type="molecule type" value="Genomic_DNA"/>
</dbReference>
<sequence>NNLFTSIGELHRDNFTRSQFEYLCQLIDIGTEQHQFTYDTFSGILALCERILCETKRTTTGLDEQDLAKDTLEKCDFDSLDRKLDGLKISATMKKLLTTL</sequence>